<dbReference type="SUPFAM" id="SSF88723">
    <property type="entry name" value="PIN domain-like"/>
    <property type="match status" value="1"/>
</dbReference>
<dbReference type="PANTHER" id="PTHR38826:SF5">
    <property type="entry name" value="RIBONUCLEASE VAPC13"/>
    <property type="match status" value="1"/>
</dbReference>
<evidence type="ECO:0000259" key="1">
    <source>
        <dbReference type="Pfam" id="PF01850"/>
    </source>
</evidence>
<accession>A0A1F6ACC9</accession>
<dbReference type="AlphaFoldDB" id="A0A1F6ACC9"/>
<protein>
    <recommendedName>
        <fullName evidence="1">PIN domain-containing protein</fullName>
    </recommendedName>
</protein>
<dbReference type="InterPro" id="IPR002716">
    <property type="entry name" value="PIN_dom"/>
</dbReference>
<comment type="caution">
    <text evidence="2">The sequence shown here is derived from an EMBL/GenBank/DDBJ whole genome shotgun (WGS) entry which is preliminary data.</text>
</comment>
<evidence type="ECO:0000313" key="3">
    <source>
        <dbReference type="Proteomes" id="UP000177092"/>
    </source>
</evidence>
<feature type="domain" description="PIN" evidence="1">
    <location>
        <begin position="2"/>
        <end position="124"/>
    </location>
</feature>
<dbReference type="InterPro" id="IPR052106">
    <property type="entry name" value="PINc/VapC_TA"/>
</dbReference>
<sequence>MIFVDTNYFLRFLIRDDEKHYLTARKLFEAGAMGKAKLFTCNLVIFELKWVLSSFYLKDKQEVIDILTNVLAMQFVDLAEKDMLMETVALFKNSTLEFEDCFNLFYAKSMEADSLATFDQKLNNKFKEMEKS</sequence>
<reference evidence="2 3" key="1">
    <citation type="journal article" date="2016" name="Nat. Commun.">
        <title>Thousands of microbial genomes shed light on interconnected biogeochemical processes in an aquifer system.</title>
        <authorList>
            <person name="Anantharaman K."/>
            <person name="Brown C.T."/>
            <person name="Hug L.A."/>
            <person name="Sharon I."/>
            <person name="Castelle C.J."/>
            <person name="Probst A.J."/>
            <person name="Thomas B.C."/>
            <person name="Singh A."/>
            <person name="Wilkins M.J."/>
            <person name="Karaoz U."/>
            <person name="Brodie E.L."/>
            <person name="Williams K.H."/>
            <person name="Hubbard S.S."/>
            <person name="Banfield J.F."/>
        </authorList>
    </citation>
    <scope>NUCLEOTIDE SEQUENCE [LARGE SCALE GENOMIC DNA]</scope>
</reference>
<dbReference type="InterPro" id="IPR029060">
    <property type="entry name" value="PIN-like_dom_sf"/>
</dbReference>
<proteinExistence type="predicted"/>
<dbReference type="Pfam" id="PF01850">
    <property type="entry name" value="PIN"/>
    <property type="match status" value="1"/>
</dbReference>
<dbReference type="STRING" id="1798384.A3D03_03755"/>
<dbReference type="PANTHER" id="PTHR38826">
    <property type="entry name" value="RIBONUCLEASE VAPC13"/>
    <property type="match status" value="1"/>
</dbReference>
<gene>
    <name evidence="2" type="ORF">A3D03_03755</name>
</gene>
<name>A0A1F6ACC9_9BACT</name>
<dbReference type="Proteomes" id="UP000177092">
    <property type="component" value="Unassembled WGS sequence"/>
</dbReference>
<organism evidence="2 3">
    <name type="scientific">Candidatus Gottesmanbacteria bacterium RIFCSPHIGHO2_02_FULL_40_13</name>
    <dbReference type="NCBI Taxonomy" id="1798384"/>
    <lineage>
        <taxon>Bacteria</taxon>
        <taxon>Candidatus Gottesmaniibacteriota</taxon>
    </lineage>
</organism>
<dbReference type="Gene3D" id="3.40.50.1010">
    <property type="entry name" value="5'-nuclease"/>
    <property type="match status" value="1"/>
</dbReference>
<dbReference type="EMBL" id="MFJN01000002">
    <property type="protein sequence ID" value="OGG22430.1"/>
    <property type="molecule type" value="Genomic_DNA"/>
</dbReference>
<evidence type="ECO:0000313" key="2">
    <source>
        <dbReference type="EMBL" id="OGG22430.1"/>
    </source>
</evidence>